<evidence type="ECO:0000313" key="3">
    <source>
        <dbReference type="Proteomes" id="UP000051984"/>
    </source>
</evidence>
<reference evidence="2 3" key="1">
    <citation type="journal article" date="2015" name="Genome Announc.">
        <title>Expanding the biotechnology potential of lactobacilli through comparative genomics of 213 strains and associated genera.</title>
        <authorList>
            <person name="Sun Z."/>
            <person name="Harris H.M."/>
            <person name="McCann A."/>
            <person name="Guo C."/>
            <person name="Argimon S."/>
            <person name="Zhang W."/>
            <person name="Yang X."/>
            <person name="Jeffery I.B."/>
            <person name="Cooney J.C."/>
            <person name="Kagawa T.F."/>
            <person name="Liu W."/>
            <person name="Song Y."/>
            <person name="Salvetti E."/>
            <person name="Wrobel A."/>
            <person name="Rasinkangas P."/>
            <person name="Parkhill J."/>
            <person name="Rea M.C."/>
            <person name="O'Sullivan O."/>
            <person name="Ritari J."/>
            <person name="Douillard F.P."/>
            <person name="Paul Ross R."/>
            <person name="Yang R."/>
            <person name="Briner A.E."/>
            <person name="Felis G.E."/>
            <person name="de Vos W.M."/>
            <person name="Barrangou R."/>
            <person name="Klaenhammer T.R."/>
            <person name="Caufield P.W."/>
            <person name="Cui Y."/>
            <person name="Zhang H."/>
            <person name="O'Toole P.W."/>
        </authorList>
    </citation>
    <scope>NUCLEOTIDE SEQUENCE [LARGE SCALE GENOMIC DNA]</scope>
    <source>
        <strain evidence="2 3">DSM 20178</strain>
    </source>
</reference>
<dbReference type="eggNOG" id="COG2226">
    <property type="taxonomic scope" value="Bacteria"/>
</dbReference>
<feature type="domain" description="Methyltransferase" evidence="1">
    <location>
        <begin position="38"/>
        <end position="132"/>
    </location>
</feature>
<dbReference type="Proteomes" id="UP000051984">
    <property type="component" value="Unassembled WGS sequence"/>
</dbReference>
<organism evidence="2 3">
    <name type="scientific">Lacticaseibacillus zeae DSM 20178 = KCTC 3804</name>
    <dbReference type="NCBI Taxonomy" id="1423816"/>
    <lineage>
        <taxon>Bacteria</taxon>
        <taxon>Bacillati</taxon>
        <taxon>Bacillota</taxon>
        <taxon>Bacilli</taxon>
        <taxon>Lactobacillales</taxon>
        <taxon>Lactobacillaceae</taxon>
        <taxon>Lacticaseibacillus</taxon>
    </lineage>
</organism>
<dbReference type="RefSeq" id="WP_010487903.1">
    <property type="nucleotide sequence ID" value="NZ_AZCT01000001.1"/>
</dbReference>
<name>A0A0R1F4R6_LACZE</name>
<dbReference type="Pfam" id="PF13649">
    <property type="entry name" value="Methyltransf_25"/>
    <property type="match status" value="1"/>
</dbReference>
<comment type="caution">
    <text evidence="2">The sequence shown here is derived from an EMBL/GenBank/DDBJ whole genome shotgun (WGS) entry which is preliminary data.</text>
</comment>
<dbReference type="InterPro" id="IPR029063">
    <property type="entry name" value="SAM-dependent_MTases_sf"/>
</dbReference>
<evidence type="ECO:0000259" key="1">
    <source>
        <dbReference type="Pfam" id="PF13649"/>
    </source>
</evidence>
<dbReference type="SUPFAM" id="SSF53335">
    <property type="entry name" value="S-adenosyl-L-methionine-dependent methyltransferases"/>
    <property type="match status" value="1"/>
</dbReference>
<dbReference type="GO" id="GO:0008168">
    <property type="term" value="F:methyltransferase activity"/>
    <property type="evidence" value="ECO:0007669"/>
    <property type="project" value="UniProtKB-KW"/>
</dbReference>
<sequence length="245" mass="27925">MIYTTFAEVYDKLMDQSLYLRWRDYVKKRVAPANQPLLELAGGSGFLAVLLAQSGYQVTDLDLSNDMLTLAEEKALAADVDLTLIQGDMQDLHDLPKFPVVTCFDDSICYMPDLDAVKQVFAQVAALLPSGGDFLFDAHSLYQMDQVFPGYMYNYHSDDFAFLWNSFVGEQPHSIEHDLTFFIYDEDLDAYKPLTETHKERTYPLEDYLAALQATGFEKVEVTADFGTQPVSAKSTRWFFHAKKR</sequence>
<dbReference type="InterPro" id="IPR041698">
    <property type="entry name" value="Methyltransf_25"/>
</dbReference>
<gene>
    <name evidence="2" type="ORF">FD51_GL000048</name>
</gene>
<dbReference type="EMBL" id="AZCT01000001">
    <property type="protein sequence ID" value="KRK13495.1"/>
    <property type="molecule type" value="Genomic_DNA"/>
</dbReference>
<dbReference type="PATRIC" id="fig|1423816.3.peg.48"/>
<proteinExistence type="predicted"/>
<dbReference type="Gene3D" id="2.20.25.110">
    <property type="entry name" value="S-adenosyl-L-methionine-dependent methyltransferases"/>
    <property type="match status" value="1"/>
</dbReference>
<dbReference type="Gene3D" id="3.40.50.150">
    <property type="entry name" value="Vaccinia Virus protein VP39"/>
    <property type="match status" value="1"/>
</dbReference>
<dbReference type="GO" id="GO:0032259">
    <property type="term" value="P:methylation"/>
    <property type="evidence" value="ECO:0007669"/>
    <property type="project" value="UniProtKB-KW"/>
</dbReference>
<keyword evidence="2" id="KW-0489">Methyltransferase</keyword>
<keyword evidence="2" id="KW-0808">Transferase</keyword>
<dbReference type="CDD" id="cd02440">
    <property type="entry name" value="AdoMet_MTases"/>
    <property type="match status" value="1"/>
</dbReference>
<protein>
    <submittedName>
        <fullName evidence="2">Methyltransferase</fullName>
    </submittedName>
</protein>
<accession>A0A0R1F4R6</accession>
<dbReference type="AlphaFoldDB" id="A0A0R1F4R6"/>
<evidence type="ECO:0000313" key="2">
    <source>
        <dbReference type="EMBL" id="KRK13495.1"/>
    </source>
</evidence>